<evidence type="ECO:0000256" key="3">
    <source>
        <dbReference type="ARBA" id="ARBA00022729"/>
    </source>
</evidence>
<dbReference type="EMBL" id="VYSA01000001">
    <property type="protein sequence ID" value="KAA9110498.1"/>
    <property type="molecule type" value="Genomic_DNA"/>
</dbReference>
<sequence length="221" mass="22864">MPGEAVIIMRKFVSILGISLLAVLAVPSVAYAADDDYPPTPPTTASLSGSTAMAECEADTPWIDYSVTLTDPSNVSTGHTAVLFMTDGTNSTEIPLGELQNNHLEGRVLWPGASVGADGRGNGWPGWAFENGQWVKTSGNFAWTRGSITAEIRVNPQLTVALSYPPSTPQCLTDPAGVAAVTSGSLPATGMSSMVLPLGVAGGAIVVVGLVVLLARRRSRA</sequence>
<feature type="domain" description="Gram-positive cocci surface proteins LPxTG" evidence="7">
    <location>
        <begin position="186"/>
        <end position="221"/>
    </location>
</feature>
<dbReference type="OrthoDB" id="3783029at2"/>
<name>A0A5J5J6L0_9MICO</name>
<dbReference type="AlphaFoldDB" id="A0A5J5J6L0"/>
<evidence type="ECO:0000256" key="1">
    <source>
        <dbReference type="ARBA" id="ARBA00022512"/>
    </source>
</evidence>
<evidence type="ECO:0000313" key="8">
    <source>
        <dbReference type="EMBL" id="KAA9110498.1"/>
    </source>
</evidence>
<evidence type="ECO:0000313" key="9">
    <source>
        <dbReference type="Proteomes" id="UP000325827"/>
    </source>
</evidence>
<keyword evidence="1" id="KW-0134">Cell wall</keyword>
<evidence type="ECO:0000256" key="5">
    <source>
        <dbReference type="SAM" id="Phobius"/>
    </source>
</evidence>
<keyword evidence="9" id="KW-1185">Reference proteome</keyword>
<evidence type="ECO:0000256" key="4">
    <source>
        <dbReference type="ARBA" id="ARBA00023088"/>
    </source>
</evidence>
<protein>
    <submittedName>
        <fullName evidence="8">LPXTG cell wall anchor domain-containing protein</fullName>
    </submittedName>
</protein>
<keyword evidence="5" id="KW-0812">Transmembrane</keyword>
<dbReference type="NCBIfam" id="TIGR01167">
    <property type="entry name" value="LPXTG_anchor"/>
    <property type="match status" value="1"/>
</dbReference>
<feature type="signal peptide" evidence="6">
    <location>
        <begin position="1"/>
        <end position="32"/>
    </location>
</feature>
<keyword evidence="2" id="KW-0964">Secreted</keyword>
<dbReference type="PROSITE" id="PS50847">
    <property type="entry name" value="GRAM_POS_ANCHORING"/>
    <property type="match status" value="1"/>
</dbReference>
<feature type="transmembrane region" description="Helical" evidence="5">
    <location>
        <begin position="194"/>
        <end position="215"/>
    </location>
</feature>
<gene>
    <name evidence="8" type="ORF">F6B43_02105</name>
</gene>
<comment type="caution">
    <text evidence="8">The sequence shown here is derived from an EMBL/GenBank/DDBJ whole genome shotgun (WGS) entry which is preliminary data.</text>
</comment>
<keyword evidence="3 6" id="KW-0732">Signal</keyword>
<evidence type="ECO:0000259" key="7">
    <source>
        <dbReference type="PROSITE" id="PS50847"/>
    </source>
</evidence>
<reference evidence="9" key="1">
    <citation type="submission" date="2019-09" db="EMBL/GenBank/DDBJ databases">
        <title>Mumia zhuanghuii sp. nov. isolated from the intestinal contents of plateau pika (Ochotona curzoniae) in the Qinghai-Tibet plateau of China.</title>
        <authorList>
            <person name="Tian Z."/>
        </authorList>
    </citation>
    <scope>NUCLEOTIDE SEQUENCE [LARGE SCALE GENOMIC DNA]</scope>
    <source>
        <strain evidence="9">JCM 30598</strain>
    </source>
</reference>
<evidence type="ECO:0000256" key="6">
    <source>
        <dbReference type="SAM" id="SignalP"/>
    </source>
</evidence>
<organism evidence="8 9">
    <name type="scientific">Microbacterium rhizomatis</name>
    <dbReference type="NCBI Taxonomy" id="1631477"/>
    <lineage>
        <taxon>Bacteria</taxon>
        <taxon>Bacillati</taxon>
        <taxon>Actinomycetota</taxon>
        <taxon>Actinomycetes</taxon>
        <taxon>Micrococcales</taxon>
        <taxon>Microbacteriaceae</taxon>
        <taxon>Microbacterium</taxon>
    </lineage>
</organism>
<proteinExistence type="predicted"/>
<keyword evidence="5" id="KW-1133">Transmembrane helix</keyword>
<keyword evidence="5" id="KW-0472">Membrane</keyword>
<feature type="chain" id="PRO_5023921570" evidence="6">
    <location>
        <begin position="33"/>
        <end position="221"/>
    </location>
</feature>
<keyword evidence="4" id="KW-0572">Peptidoglycan-anchor</keyword>
<dbReference type="Proteomes" id="UP000325827">
    <property type="component" value="Unassembled WGS sequence"/>
</dbReference>
<dbReference type="InterPro" id="IPR019931">
    <property type="entry name" value="LPXTG_anchor"/>
</dbReference>
<accession>A0A5J5J6L0</accession>
<evidence type="ECO:0000256" key="2">
    <source>
        <dbReference type="ARBA" id="ARBA00022525"/>
    </source>
</evidence>